<evidence type="ECO:0000313" key="3">
    <source>
        <dbReference type="Proteomes" id="UP000002209"/>
    </source>
</evidence>
<dbReference type="RefSeq" id="WP_012682454.1">
    <property type="nucleotide sequence ID" value="NC_012489.1"/>
</dbReference>
<protein>
    <recommendedName>
        <fullName evidence="4">Outer membrane protein beta-barrel domain-containing protein</fullName>
    </recommendedName>
</protein>
<evidence type="ECO:0000256" key="1">
    <source>
        <dbReference type="SAM" id="SignalP"/>
    </source>
</evidence>
<gene>
    <name evidence="2" type="ordered locus">GAU_0965</name>
</gene>
<sequence length="185" mass="19397">MPLGQSIRGLVLAMAIPCLSNTATAQGYGAWGTDITLGGHRLAGAKEFKKGGVFADALLTGGRRISPTTHIVGGAGIGVAGNFSLNDMCTPTPSGGCEESQWFVVTSMLVGMARDLDHKTARVLIGAAQYAGDSASVWGVQMRGDIALQIHRHFGMVPTARVTYLPSYAGERLFAWSLGLGISFR</sequence>
<dbReference type="Proteomes" id="UP000002209">
    <property type="component" value="Chromosome"/>
</dbReference>
<proteinExistence type="predicted"/>
<evidence type="ECO:0008006" key="4">
    <source>
        <dbReference type="Google" id="ProtNLM"/>
    </source>
</evidence>
<evidence type="ECO:0000313" key="2">
    <source>
        <dbReference type="EMBL" id="BAH38007.1"/>
    </source>
</evidence>
<name>C1A6Z7_GEMAT</name>
<reference evidence="3" key="1">
    <citation type="submission" date="2006-03" db="EMBL/GenBank/DDBJ databases">
        <title>Complete genome sequence of Gemmatimonas aurantiaca T-27 that represents a novel phylum Gemmatimonadetes.</title>
        <authorList>
            <person name="Takasaki K."/>
            <person name="Ichikawa N."/>
            <person name="Miura H."/>
            <person name="Matsushita S."/>
            <person name="Watanabe Y."/>
            <person name="Oguchi A."/>
            <person name="Ankai A."/>
            <person name="Yashiro I."/>
            <person name="Takahashi M."/>
            <person name="Terui Y."/>
            <person name="Fukui S."/>
            <person name="Yokoyama H."/>
            <person name="Tanikawa S."/>
            <person name="Hanada S."/>
            <person name="Kamagata Y."/>
            <person name="Fujita N."/>
        </authorList>
    </citation>
    <scope>NUCLEOTIDE SEQUENCE [LARGE SCALE GENOMIC DNA]</scope>
    <source>
        <strain evidence="3">T-27 / DSM 14586 / JCM 11422 / NBRC 100505</strain>
    </source>
</reference>
<dbReference type="AlphaFoldDB" id="C1A6Z7"/>
<keyword evidence="3" id="KW-1185">Reference proteome</keyword>
<feature type="signal peptide" evidence="1">
    <location>
        <begin position="1"/>
        <end position="25"/>
    </location>
</feature>
<dbReference type="EMBL" id="AP009153">
    <property type="protein sequence ID" value="BAH38007.1"/>
    <property type="molecule type" value="Genomic_DNA"/>
</dbReference>
<dbReference type="KEGG" id="gau:GAU_0965"/>
<organism evidence="2 3">
    <name type="scientific">Gemmatimonas aurantiaca (strain DSM 14586 / JCM 11422 / NBRC 100505 / T-27)</name>
    <dbReference type="NCBI Taxonomy" id="379066"/>
    <lineage>
        <taxon>Bacteria</taxon>
        <taxon>Pseudomonadati</taxon>
        <taxon>Gemmatimonadota</taxon>
        <taxon>Gemmatimonadia</taxon>
        <taxon>Gemmatimonadales</taxon>
        <taxon>Gemmatimonadaceae</taxon>
        <taxon>Gemmatimonas</taxon>
    </lineage>
</organism>
<feature type="chain" id="PRO_5002906375" description="Outer membrane protein beta-barrel domain-containing protein" evidence="1">
    <location>
        <begin position="26"/>
        <end position="185"/>
    </location>
</feature>
<accession>C1A6Z7</accession>
<keyword evidence="1" id="KW-0732">Signal</keyword>
<dbReference type="STRING" id="379066.GAU_0965"/>
<dbReference type="HOGENOM" id="CLU_1459329_0_0_0"/>